<reference evidence="8" key="1">
    <citation type="submission" date="2019-08" db="EMBL/GenBank/DDBJ databases">
        <authorList>
            <person name="Kucharzyk K."/>
            <person name="Murdoch R.W."/>
            <person name="Higgins S."/>
            <person name="Loffler F."/>
        </authorList>
    </citation>
    <scope>NUCLEOTIDE SEQUENCE</scope>
</reference>
<keyword evidence="7" id="KW-0175">Coiled coil</keyword>
<evidence type="ECO:0000313" key="8">
    <source>
        <dbReference type="EMBL" id="MPL68947.1"/>
    </source>
</evidence>
<dbReference type="InterPro" id="IPR028351">
    <property type="entry name" value="CyaE"/>
</dbReference>
<dbReference type="PIRSF" id="PIRSF001892">
    <property type="entry name" value="CyaE"/>
    <property type="match status" value="1"/>
</dbReference>
<name>A0A644TR57_9ZZZZ</name>
<evidence type="ECO:0000256" key="3">
    <source>
        <dbReference type="ARBA" id="ARBA00022452"/>
    </source>
</evidence>
<dbReference type="SUPFAM" id="SSF56954">
    <property type="entry name" value="Outer membrane efflux proteins (OEP)"/>
    <property type="match status" value="1"/>
</dbReference>
<sequence>MISTNQWRKRLSAVLAGGFLLLNTTAALAAPVELSLHDSIAMALNNNPAIKMAAADREKAGWVVDEAKAGKMPSLGYTFKGSHFDPKSIAGNDENYSNAFSLTMPLYTGGKVEGAIDKAKLGVNSADHSLDSTKQQIKLDATNGYYGILQTRNMVKVAQESVDSLAAHLKNVQAQYSVGTVAKSDVLRSEVELADAQQTQIKAQNSYELAVSNLNNVISLPLETELIIKDELKYEQYSMSLEDSIKFAMEHRPEVAIAQIGIESAKKDISIAKAGHRPTIGASASTGWDDSDFPGTENDNWSVGVSASWNIFDSGLTSSKIKQAKSAVDKATEQARQTNDAVQLDVRNAYLNMKESEKRIHTTDITVDKAEEDFKIAQVRYSAGVGTNLDVIDAQVALTQAKTNYIQALYDYNTSKATLEKAMGVPVN</sequence>
<evidence type="ECO:0000256" key="5">
    <source>
        <dbReference type="ARBA" id="ARBA00023136"/>
    </source>
</evidence>
<dbReference type="GO" id="GO:0009279">
    <property type="term" value="C:cell outer membrane"/>
    <property type="evidence" value="ECO:0007669"/>
    <property type="project" value="UniProtKB-SubCell"/>
</dbReference>
<dbReference type="Pfam" id="PF02321">
    <property type="entry name" value="OEP"/>
    <property type="match status" value="2"/>
</dbReference>
<dbReference type="PANTHER" id="PTHR30026">
    <property type="entry name" value="OUTER MEMBRANE PROTEIN TOLC"/>
    <property type="match status" value="1"/>
</dbReference>
<evidence type="ECO:0000256" key="4">
    <source>
        <dbReference type="ARBA" id="ARBA00022692"/>
    </source>
</evidence>
<proteinExistence type="predicted"/>
<dbReference type="EMBL" id="VSSQ01000044">
    <property type="protein sequence ID" value="MPL68947.1"/>
    <property type="molecule type" value="Genomic_DNA"/>
</dbReference>
<comment type="subcellular location">
    <subcellularLocation>
        <location evidence="1">Cell outer membrane</location>
    </subcellularLocation>
</comment>
<dbReference type="Gene3D" id="1.20.1600.10">
    <property type="entry name" value="Outer membrane efflux proteins (OEP)"/>
    <property type="match status" value="1"/>
</dbReference>
<evidence type="ECO:0000256" key="1">
    <source>
        <dbReference type="ARBA" id="ARBA00004442"/>
    </source>
</evidence>
<comment type="caution">
    <text evidence="8">The sequence shown here is derived from an EMBL/GenBank/DDBJ whole genome shotgun (WGS) entry which is preliminary data.</text>
</comment>
<evidence type="ECO:0000256" key="2">
    <source>
        <dbReference type="ARBA" id="ARBA00022448"/>
    </source>
</evidence>
<organism evidence="8">
    <name type="scientific">bioreactor metagenome</name>
    <dbReference type="NCBI Taxonomy" id="1076179"/>
    <lineage>
        <taxon>unclassified sequences</taxon>
        <taxon>metagenomes</taxon>
        <taxon>ecological metagenomes</taxon>
    </lineage>
</organism>
<feature type="coiled-coil region" evidence="7">
    <location>
        <begin position="321"/>
        <end position="373"/>
    </location>
</feature>
<dbReference type="GO" id="GO:0015288">
    <property type="term" value="F:porin activity"/>
    <property type="evidence" value="ECO:0007669"/>
    <property type="project" value="TreeGrafter"/>
</dbReference>
<dbReference type="AlphaFoldDB" id="A0A644TR57"/>
<keyword evidence="2" id="KW-0813">Transport</keyword>
<dbReference type="GO" id="GO:0015562">
    <property type="term" value="F:efflux transmembrane transporter activity"/>
    <property type="evidence" value="ECO:0007669"/>
    <property type="project" value="InterPro"/>
</dbReference>
<keyword evidence="4" id="KW-0812">Transmembrane</keyword>
<protein>
    <submittedName>
        <fullName evidence="8">Outer membrane protein TolC</fullName>
    </submittedName>
</protein>
<evidence type="ECO:0000256" key="7">
    <source>
        <dbReference type="SAM" id="Coils"/>
    </source>
</evidence>
<keyword evidence="3" id="KW-1134">Transmembrane beta strand</keyword>
<dbReference type="PANTHER" id="PTHR30026:SF20">
    <property type="entry name" value="OUTER MEMBRANE PROTEIN TOLC"/>
    <property type="match status" value="1"/>
</dbReference>
<keyword evidence="5" id="KW-0472">Membrane</keyword>
<dbReference type="GO" id="GO:1990281">
    <property type="term" value="C:efflux pump complex"/>
    <property type="evidence" value="ECO:0007669"/>
    <property type="project" value="TreeGrafter"/>
</dbReference>
<gene>
    <name evidence="8" type="primary">tolC_1</name>
    <name evidence="8" type="ORF">SDC9_14680</name>
</gene>
<evidence type="ECO:0000256" key="6">
    <source>
        <dbReference type="ARBA" id="ARBA00023237"/>
    </source>
</evidence>
<dbReference type="InterPro" id="IPR051906">
    <property type="entry name" value="TolC-like"/>
</dbReference>
<dbReference type="InterPro" id="IPR003423">
    <property type="entry name" value="OMP_efflux"/>
</dbReference>
<accession>A0A644TR57</accession>
<keyword evidence="6" id="KW-0998">Cell outer membrane</keyword>